<dbReference type="InterPro" id="IPR047199">
    <property type="entry name" value="CorA-like"/>
</dbReference>
<dbReference type="RefSeq" id="WP_036935778.1">
    <property type="nucleotide sequence ID" value="NZ_JQKC01000001.1"/>
</dbReference>
<dbReference type="GO" id="GO:0016020">
    <property type="term" value="C:membrane"/>
    <property type="evidence" value="ECO:0007669"/>
    <property type="project" value="UniProtKB-SubCell"/>
</dbReference>
<comment type="similarity">
    <text evidence="2">Belongs to the CorA metal ion transporter (MIT) (TC 1.A.35) family.</text>
</comment>
<evidence type="ECO:0000256" key="3">
    <source>
        <dbReference type="ARBA" id="ARBA00022692"/>
    </source>
</evidence>
<dbReference type="PANTHER" id="PTHR47891:SF2">
    <property type="entry name" value="MAGNESIUM AND COBALT TRANSPORTER"/>
    <property type="match status" value="1"/>
</dbReference>
<name>A0A0L6JUH6_9FIRM</name>
<dbReference type="PANTHER" id="PTHR47891">
    <property type="entry name" value="TRANSPORTER-RELATED"/>
    <property type="match status" value="1"/>
</dbReference>
<dbReference type="InterPro" id="IPR045861">
    <property type="entry name" value="CorA_cytoplasmic_dom"/>
</dbReference>
<keyword evidence="5 6" id="KW-0472">Membrane</keyword>
<evidence type="ECO:0000256" key="6">
    <source>
        <dbReference type="SAM" id="Phobius"/>
    </source>
</evidence>
<gene>
    <name evidence="7" type="ORF">Bccel_4574</name>
</gene>
<reference evidence="8" key="1">
    <citation type="submission" date="2015-07" db="EMBL/GenBank/DDBJ databases">
        <title>Near-Complete Genome Sequence of the Cellulolytic Bacterium Bacteroides (Pseudobacteroides) cellulosolvens ATCC 35603.</title>
        <authorList>
            <person name="Dassa B."/>
            <person name="Utturkar S.M."/>
            <person name="Klingeman D.M."/>
            <person name="Hurt R.A."/>
            <person name="Keller M."/>
            <person name="Xu J."/>
            <person name="Reddy Y.H.K."/>
            <person name="Borovok I."/>
            <person name="Grinberg I.R."/>
            <person name="Lamed R."/>
            <person name="Zhivin O."/>
            <person name="Bayer E.A."/>
            <person name="Brown S.D."/>
        </authorList>
    </citation>
    <scope>NUCLEOTIDE SEQUENCE [LARGE SCALE GENOMIC DNA]</scope>
    <source>
        <strain evidence="8">DSM 2933</strain>
    </source>
</reference>
<proteinExistence type="inferred from homology"/>
<dbReference type="eggNOG" id="COG0598">
    <property type="taxonomic scope" value="Bacteria"/>
</dbReference>
<dbReference type="InterPro" id="IPR002523">
    <property type="entry name" value="MgTranspt_CorA/ZnTranspt_ZntB"/>
</dbReference>
<evidence type="ECO:0000313" key="8">
    <source>
        <dbReference type="Proteomes" id="UP000036923"/>
    </source>
</evidence>
<dbReference type="PATRIC" id="fig|398512.5.peg.4792"/>
<dbReference type="EMBL" id="LGTC01000001">
    <property type="protein sequence ID" value="KNY29300.1"/>
    <property type="molecule type" value="Genomic_DNA"/>
</dbReference>
<evidence type="ECO:0000256" key="2">
    <source>
        <dbReference type="ARBA" id="ARBA00009765"/>
    </source>
</evidence>
<protein>
    <submittedName>
        <fullName evidence="7">Mg2 transporter protein CorA family protein</fullName>
    </submittedName>
</protein>
<dbReference type="Gene3D" id="3.30.460.20">
    <property type="entry name" value="CorA soluble domain-like"/>
    <property type="match status" value="1"/>
</dbReference>
<evidence type="ECO:0000256" key="4">
    <source>
        <dbReference type="ARBA" id="ARBA00022989"/>
    </source>
</evidence>
<dbReference type="SUPFAM" id="SSF143865">
    <property type="entry name" value="CorA soluble domain-like"/>
    <property type="match status" value="1"/>
</dbReference>
<dbReference type="Gene3D" id="1.20.58.340">
    <property type="entry name" value="Magnesium transport protein CorA, transmembrane region"/>
    <property type="match status" value="2"/>
</dbReference>
<dbReference type="STRING" id="398512.Bccel_4574"/>
<evidence type="ECO:0000256" key="5">
    <source>
        <dbReference type="ARBA" id="ARBA00023136"/>
    </source>
</evidence>
<feature type="transmembrane region" description="Helical" evidence="6">
    <location>
        <begin position="253"/>
        <end position="273"/>
    </location>
</feature>
<dbReference type="InterPro" id="IPR045863">
    <property type="entry name" value="CorA_TM1_TM2"/>
</dbReference>
<comment type="subcellular location">
    <subcellularLocation>
        <location evidence="1">Membrane</location>
        <topology evidence="1">Multi-pass membrane protein</topology>
    </subcellularLocation>
</comment>
<dbReference type="OrthoDB" id="9803416at2"/>
<feature type="transmembrane region" description="Helical" evidence="6">
    <location>
        <begin position="285"/>
        <end position="306"/>
    </location>
</feature>
<dbReference type="Pfam" id="PF01544">
    <property type="entry name" value="CorA"/>
    <property type="match status" value="1"/>
</dbReference>
<comment type="caution">
    <text evidence="7">The sequence shown here is derived from an EMBL/GenBank/DDBJ whole genome shotgun (WGS) entry which is preliminary data.</text>
</comment>
<organism evidence="7 8">
    <name type="scientific">Pseudobacteroides cellulosolvens ATCC 35603 = DSM 2933</name>
    <dbReference type="NCBI Taxonomy" id="398512"/>
    <lineage>
        <taxon>Bacteria</taxon>
        <taxon>Bacillati</taxon>
        <taxon>Bacillota</taxon>
        <taxon>Clostridia</taxon>
        <taxon>Eubacteriales</taxon>
        <taxon>Oscillospiraceae</taxon>
        <taxon>Pseudobacteroides</taxon>
    </lineage>
</organism>
<evidence type="ECO:0000313" key="7">
    <source>
        <dbReference type="EMBL" id="KNY29300.1"/>
    </source>
</evidence>
<sequence>MVEIFKSVNNEIVHTTTFDEGVWVNLVNPSEEEIEKVRSALNVEIDFLKAALDEEERARIESDNGQTLILVDIPVVEKEGKMNVYTTIPLAIILIKHIIITVCLKEDTLLKDFMSNKVKTFFTQYKTRFVLQILYKNATRYLQFLKHIDKTTTRIEQDLHKSMKNKELIQMLKLEKSLVYFSTALKSNEVVLEKLMKYEHIKNYPEDTELLEDVIIENKQAIEMANIYSNILTGTMDAFASIISNNLNIVMKFLTSVTIVMAIPTMISSFFGMNVNLPLSATGKFSFWIIAGVAFAMCSITGIFLYRKKMF</sequence>
<dbReference type="CDD" id="cd12827">
    <property type="entry name" value="EcCorA_ZntB-like_u2"/>
    <property type="match status" value="1"/>
</dbReference>
<keyword evidence="8" id="KW-1185">Reference proteome</keyword>
<dbReference type="GO" id="GO:0046873">
    <property type="term" value="F:metal ion transmembrane transporter activity"/>
    <property type="evidence" value="ECO:0007669"/>
    <property type="project" value="InterPro"/>
</dbReference>
<accession>A0A0L6JUH6</accession>
<dbReference type="AlphaFoldDB" id="A0A0L6JUH6"/>
<dbReference type="SUPFAM" id="SSF144083">
    <property type="entry name" value="Magnesium transport protein CorA, transmembrane region"/>
    <property type="match status" value="1"/>
</dbReference>
<dbReference type="Proteomes" id="UP000036923">
    <property type="component" value="Unassembled WGS sequence"/>
</dbReference>
<evidence type="ECO:0000256" key="1">
    <source>
        <dbReference type="ARBA" id="ARBA00004141"/>
    </source>
</evidence>
<keyword evidence="4 6" id="KW-1133">Transmembrane helix</keyword>
<keyword evidence="3 6" id="KW-0812">Transmembrane</keyword>